<dbReference type="SUPFAM" id="SSF63829">
    <property type="entry name" value="Calcium-dependent phosphotriesterase"/>
    <property type="match status" value="1"/>
</dbReference>
<evidence type="ECO:0000259" key="3">
    <source>
        <dbReference type="Pfam" id="PF13449"/>
    </source>
</evidence>
<protein>
    <submittedName>
        <fullName evidence="4">Esterase-like activity of phytase family protein</fullName>
    </submittedName>
</protein>
<sequence>MLRTLACCLAIAVSSQAVAADWTLADVLPISARSVDRVHSRTPAANVNRLGFFSDLTYDASSRTWYALSDRGPGGGVIGYATRVQQMIVPINPFNGQLLGKPVVLRTILFTDKNGQPFNGLNPALLNGNPATLGNSFDPEGLALGRNGHLYVADEYGPSLYEFDRRGRFIRAFAIPENLRPRQADGQANYNDGRPTIVNGRQDNRGFEGLTFNASGTRLYGVMQDPLVNEGANNDGRRSRWVRIVEFDPATGKSTAQYAYPLESIAALNAIDPDTADDFSATNQGRSIGLSAITALSDTEFLVLERDNRGVGVEVTGTPLHKRIYRIDLRGASDVQNVSFAGSNDLPAGIVPVSKRPEVDLLAALHSVGSDIPEKLEGLAIGPRLIFGGRTALVGSDNDYSVTQTGAGEQFDVCVNADNTARQQVPLDSPCPAGTDLIPGYLLSFKVR</sequence>
<evidence type="ECO:0000313" key="4">
    <source>
        <dbReference type="EMBL" id="TKR33458.1"/>
    </source>
</evidence>
<dbReference type="Proteomes" id="UP000308707">
    <property type="component" value="Unassembled WGS sequence"/>
</dbReference>
<organism evidence="4 5">
    <name type="scientific">Luteimonas gilva</name>
    <dbReference type="NCBI Taxonomy" id="2572684"/>
    <lineage>
        <taxon>Bacteria</taxon>
        <taxon>Pseudomonadati</taxon>
        <taxon>Pseudomonadota</taxon>
        <taxon>Gammaproteobacteria</taxon>
        <taxon>Lysobacterales</taxon>
        <taxon>Lysobacteraceae</taxon>
        <taxon>Luteimonas</taxon>
    </lineage>
</organism>
<name>A0A4U5JXI2_9GAMM</name>
<gene>
    <name evidence="4" type="ORF">FCE95_03915</name>
</gene>
<reference evidence="4 5" key="1">
    <citation type="submission" date="2019-04" db="EMBL/GenBank/DDBJ databases">
        <title>Reference strain of H23.</title>
        <authorList>
            <person name="Luo X."/>
        </authorList>
    </citation>
    <scope>NUCLEOTIDE SEQUENCE [LARGE SCALE GENOMIC DNA]</scope>
    <source>
        <strain evidence="4 5">H23</strain>
    </source>
</reference>
<proteinExistence type="predicted"/>
<dbReference type="PANTHER" id="PTHR37957">
    <property type="entry name" value="BLR7070 PROTEIN"/>
    <property type="match status" value="1"/>
</dbReference>
<dbReference type="InterPro" id="IPR027372">
    <property type="entry name" value="Phytase-like_dom"/>
</dbReference>
<dbReference type="AlphaFoldDB" id="A0A4U5JXI2"/>
<dbReference type="Pfam" id="PF13449">
    <property type="entry name" value="Phytase-like"/>
    <property type="match status" value="1"/>
</dbReference>
<feature type="signal peptide" evidence="2">
    <location>
        <begin position="1"/>
        <end position="19"/>
    </location>
</feature>
<evidence type="ECO:0000256" key="2">
    <source>
        <dbReference type="SAM" id="SignalP"/>
    </source>
</evidence>
<keyword evidence="5" id="KW-1185">Reference proteome</keyword>
<comment type="caution">
    <text evidence="4">The sequence shown here is derived from an EMBL/GenBank/DDBJ whole genome shotgun (WGS) entry which is preliminary data.</text>
</comment>
<evidence type="ECO:0000313" key="5">
    <source>
        <dbReference type="Proteomes" id="UP000308707"/>
    </source>
</evidence>
<keyword evidence="2" id="KW-0732">Signal</keyword>
<evidence type="ECO:0000256" key="1">
    <source>
        <dbReference type="SAM" id="MobiDB-lite"/>
    </source>
</evidence>
<dbReference type="PANTHER" id="PTHR37957:SF1">
    <property type="entry name" value="PHYTASE-LIKE DOMAIN-CONTAINING PROTEIN"/>
    <property type="match status" value="1"/>
</dbReference>
<feature type="chain" id="PRO_5020191351" evidence="2">
    <location>
        <begin position="20"/>
        <end position="448"/>
    </location>
</feature>
<feature type="domain" description="Phytase-like" evidence="3">
    <location>
        <begin position="49"/>
        <end position="400"/>
    </location>
</feature>
<dbReference type="OrthoDB" id="384721at2"/>
<feature type="region of interest" description="Disordered" evidence="1">
    <location>
        <begin position="184"/>
        <end position="205"/>
    </location>
</feature>
<dbReference type="SUPFAM" id="SSF50956">
    <property type="entry name" value="Thermostable phytase (3-phytase)"/>
    <property type="match status" value="1"/>
</dbReference>
<dbReference type="EMBL" id="SZUA01000001">
    <property type="protein sequence ID" value="TKR33458.1"/>
    <property type="molecule type" value="Genomic_DNA"/>
</dbReference>
<dbReference type="RefSeq" id="WP_137265666.1">
    <property type="nucleotide sequence ID" value="NZ_SZUA01000001.1"/>
</dbReference>
<accession>A0A4U5JXI2</accession>